<comment type="caution">
    <text evidence="1">The sequence shown here is derived from an EMBL/GenBank/DDBJ whole genome shotgun (WGS) entry which is preliminary data.</text>
</comment>
<gene>
    <name evidence="1" type="ORF">EPD65_05260</name>
</gene>
<dbReference type="Pfam" id="PF11746">
    <property type="entry name" value="DUF3303"/>
    <property type="match status" value="1"/>
</dbReference>
<protein>
    <submittedName>
        <fullName evidence="1">DUF3303 domain-containing protein</fullName>
    </submittedName>
</protein>
<accession>A0A4R1CGY9</accession>
<reference evidence="1 2" key="1">
    <citation type="submission" date="2019-03" db="EMBL/GenBank/DDBJ databases">
        <authorList>
            <person name="Kim M.K.M."/>
        </authorList>
    </citation>
    <scope>NUCLEOTIDE SEQUENCE [LARGE SCALE GENOMIC DNA]</scope>
    <source>
        <strain evidence="1 2">18JY15-6</strain>
    </source>
</reference>
<proteinExistence type="predicted"/>
<dbReference type="Proteomes" id="UP000295453">
    <property type="component" value="Unassembled WGS sequence"/>
</dbReference>
<dbReference type="OrthoDB" id="6882086at2"/>
<evidence type="ECO:0000313" key="1">
    <source>
        <dbReference type="EMBL" id="TCJ29997.1"/>
    </source>
</evidence>
<dbReference type="RefSeq" id="WP_131582121.1">
    <property type="nucleotide sequence ID" value="NZ_SJZJ01000006.1"/>
</dbReference>
<dbReference type="EMBL" id="SJZJ01000006">
    <property type="protein sequence ID" value="TCJ29997.1"/>
    <property type="molecule type" value="Genomic_DNA"/>
</dbReference>
<name>A0A4R1CGY9_9ACTN</name>
<keyword evidence="2" id="KW-1185">Reference proteome</keyword>
<evidence type="ECO:0000313" key="2">
    <source>
        <dbReference type="Proteomes" id="UP000295453"/>
    </source>
</evidence>
<dbReference type="AlphaFoldDB" id="A0A4R1CGY9"/>
<organism evidence="1 2">
    <name type="scientific">Nocardioides jejuensis</name>
    <dbReference type="NCBI Taxonomy" id="2502782"/>
    <lineage>
        <taxon>Bacteria</taxon>
        <taxon>Bacillati</taxon>
        <taxon>Actinomycetota</taxon>
        <taxon>Actinomycetes</taxon>
        <taxon>Propionibacteriales</taxon>
        <taxon>Nocardioidaceae</taxon>
        <taxon>Nocardioides</taxon>
    </lineage>
</organism>
<sequence>MKYVVTWEPLPNASEASEARSLTVFSNWAPSEGAVFKEFLGRADNRGGFAVVETDDVSLIAKDTAPFGVWFAFTIYPVLEIADSAAVGAGAVAFRASIA</sequence>
<dbReference type="InterPro" id="IPR021734">
    <property type="entry name" value="DUF3303"/>
</dbReference>